<dbReference type="EMBL" id="BK015353">
    <property type="protein sequence ID" value="DAE02800.1"/>
    <property type="molecule type" value="Genomic_DNA"/>
</dbReference>
<proteinExistence type="predicted"/>
<sequence length="350" mass="39735">MALDNVTFTKALTSATSQEFKDRIGDVTKENMHKIGDIISSYPTVKNEFVTVLTNQVAKQRFFNKSYENPYKLFKKGILPYGKSIESIFVDIVKGKDRTRQTDTTNLASDLLSRQAPNVKVEYYSENKQMQYQATISDEELKGAFRNENGLSELTSRILQSPLNSAEYDDFLLVKHALAHIKGAEVKLGKTEYDKLTLKAKAESLVTAIKSYILKMKFLSNNYNGQGVMTYSKPNELVCFVPTDLLAVMDVQLLAQAFNVSYDQINLHVLPIDYFEKCTKASSGETYTYAEDTETQCIICDKEAIQIWETLNSSETFRNPQALYTNIWFNRWGIVASCNFVNCVKFVVKA</sequence>
<organism evidence="1">
    <name type="scientific">Podoviridae sp. ctPr92</name>
    <dbReference type="NCBI Taxonomy" id="2825247"/>
    <lineage>
        <taxon>Viruses</taxon>
        <taxon>Duplodnaviria</taxon>
        <taxon>Heunggongvirae</taxon>
        <taxon>Uroviricota</taxon>
        <taxon>Caudoviricetes</taxon>
    </lineage>
</organism>
<protein>
    <submittedName>
        <fullName evidence="1">Head protein</fullName>
    </submittedName>
</protein>
<evidence type="ECO:0000313" key="1">
    <source>
        <dbReference type="EMBL" id="DAE02800.1"/>
    </source>
</evidence>
<name>A0A8S5P7Y9_9CAUD</name>
<dbReference type="Pfam" id="PF25622">
    <property type="entry name" value="Phi29_MCP"/>
    <property type="match status" value="1"/>
</dbReference>
<accession>A0A8S5P7Y9</accession>
<reference evidence="1" key="1">
    <citation type="journal article" date="2021" name="Proc. Natl. Acad. Sci. U.S.A.">
        <title>A Catalog of Tens of Thousands of Viruses from Human Metagenomes Reveals Hidden Associations with Chronic Diseases.</title>
        <authorList>
            <person name="Tisza M.J."/>
            <person name="Buck C.B."/>
        </authorList>
    </citation>
    <scope>NUCLEOTIDE SEQUENCE</scope>
    <source>
        <strain evidence="1">CtPr92</strain>
    </source>
</reference>